<dbReference type="Proteomes" id="UP001497482">
    <property type="component" value="Chromosome 12"/>
</dbReference>
<keyword evidence="3" id="KW-1185">Reference proteome</keyword>
<proteinExistence type="predicted"/>
<dbReference type="EMBL" id="OZ035834">
    <property type="protein sequence ID" value="CAL1576254.1"/>
    <property type="molecule type" value="Genomic_DNA"/>
</dbReference>
<dbReference type="AlphaFoldDB" id="A0AAV2JFB3"/>
<feature type="region of interest" description="Disordered" evidence="1">
    <location>
        <begin position="33"/>
        <end position="68"/>
    </location>
</feature>
<feature type="region of interest" description="Disordered" evidence="1">
    <location>
        <begin position="101"/>
        <end position="472"/>
    </location>
</feature>
<sequence>MEQEPGASSGGFVALNLSSGDVDLRDWVMVERPSPAAHVGGKATSNPSEEEELQAEDTSAPGKGVCSDKLQMELRPAVTSTRPGGALEGLLTQLTVAPQCPGSASAAATNHHTQEARAEREEPRPSTRGPSTRGPSTRGPSTRGPSTRGPPPTAQVDVNANGMMSPRRDSHSDCADAKQSAQSTAENQETEIRPEETSEEGGAPGEGGAPEEGGASEEGGAPSPHCQDSESNQTQIQPEESSEAKKPNCTKAESTGPEAESTGPEAESTGPEAGSTGPEAESTGPEAESTGPEAESTGPEAESTGPEAESTGPKAESRGPELKPAESPTKGKAKSPVPSSPAAVRRSPDLRPSRIPLLEPWTLVDLETSAKEKLLQKKSSHLKRVRSPSGSPLSPRREPPPSTQRDPTASDRSQDEDSLWGCPSDRTSLSSSPRKSRLPRPVHPARSVERLETNPPEPAPPELRPLHHTETR</sequence>
<protein>
    <submittedName>
        <fullName evidence="2">Uncharacterized protein</fullName>
    </submittedName>
</protein>
<feature type="compositionally biased region" description="Basic and acidic residues" evidence="1">
    <location>
        <begin position="112"/>
        <end position="125"/>
    </location>
</feature>
<evidence type="ECO:0000313" key="3">
    <source>
        <dbReference type="Proteomes" id="UP001497482"/>
    </source>
</evidence>
<feature type="compositionally biased region" description="Low complexity" evidence="1">
    <location>
        <begin position="126"/>
        <end position="147"/>
    </location>
</feature>
<name>A0AAV2JFB3_KNICA</name>
<feature type="compositionally biased region" description="Gly residues" evidence="1">
    <location>
        <begin position="202"/>
        <end position="211"/>
    </location>
</feature>
<organism evidence="2 3">
    <name type="scientific">Knipowitschia caucasica</name>
    <name type="common">Caucasian dwarf goby</name>
    <name type="synonym">Pomatoschistus caucasicus</name>
    <dbReference type="NCBI Taxonomy" id="637954"/>
    <lineage>
        <taxon>Eukaryota</taxon>
        <taxon>Metazoa</taxon>
        <taxon>Chordata</taxon>
        <taxon>Craniata</taxon>
        <taxon>Vertebrata</taxon>
        <taxon>Euteleostomi</taxon>
        <taxon>Actinopterygii</taxon>
        <taxon>Neopterygii</taxon>
        <taxon>Teleostei</taxon>
        <taxon>Neoteleostei</taxon>
        <taxon>Acanthomorphata</taxon>
        <taxon>Gobiaria</taxon>
        <taxon>Gobiiformes</taxon>
        <taxon>Gobioidei</taxon>
        <taxon>Gobiidae</taxon>
        <taxon>Gobiinae</taxon>
        <taxon>Knipowitschia</taxon>
    </lineage>
</organism>
<feature type="compositionally biased region" description="Basic and acidic residues" evidence="1">
    <location>
        <begin position="166"/>
        <end position="176"/>
    </location>
</feature>
<gene>
    <name evidence="2" type="ORF">KC01_LOCUS7700</name>
</gene>
<evidence type="ECO:0000256" key="1">
    <source>
        <dbReference type="SAM" id="MobiDB-lite"/>
    </source>
</evidence>
<feature type="compositionally biased region" description="Polar residues" evidence="1">
    <location>
        <begin position="229"/>
        <end position="239"/>
    </location>
</feature>
<reference evidence="2 3" key="1">
    <citation type="submission" date="2024-04" db="EMBL/GenBank/DDBJ databases">
        <authorList>
            <person name="Waldvogel A.-M."/>
            <person name="Schoenle A."/>
        </authorList>
    </citation>
    <scope>NUCLEOTIDE SEQUENCE [LARGE SCALE GENOMIC DNA]</scope>
</reference>
<feature type="compositionally biased region" description="Low complexity" evidence="1">
    <location>
        <begin position="423"/>
        <end position="433"/>
    </location>
</feature>
<evidence type="ECO:0000313" key="2">
    <source>
        <dbReference type="EMBL" id="CAL1576254.1"/>
    </source>
</evidence>
<accession>A0AAV2JFB3</accession>
<feature type="compositionally biased region" description="Basic residues" evidence="1">
    <location>
        <begin position="376"/>
        <end position="386"/>
    </location>
</feature>
<feature type="compositionally biased region" description="Basic and acidic residues" evidence="1">
    <location>
        <begin position="315"/>
        <end position="324"/>
    </location>
</feature>